<dbReference type="EnsemblMetazoa" id="XM_021057754.2">
    <property type="protein sequence ID" value="XP_020913413.1"/>
    <property type="gene ID" value="LOC110251090"/>
</dbReference>
<dbReference type="InterPro" id="IPR020472">
    <property type="entry name" value="WD40_PAC1"/>
</dbReference>
<evidence type="ECO:0000256" key="3">
    <source>
        <dbReference type="PROSITE-ProRule" id="PRU00221"/>
    </source>
</evidence>
<dbReference type="Proteomes" id="UP000887567">
    <property type="component" value="Unplaced"/>
</dbReference>
<evidence type="ECO:0000256" key="4">
    <source>
        <dbReference type="SAM" id="MobiDB-lite"/>
    </source>
</evidence>
<evidence type="ECO:0000313" key="5">
    <source>
        <dbReference type="EnsemblMetazoa" id="XP_020913413.1"/>
    </source>
</evidence>
<dbReference type="InterPro" id="IPR036322">
    <property type="entry name" value="WD40_repeat_dom_sf"/>
</dbReference>
<proteinExistence type="predicted"/>
<dbReference type="OMA" id="HELEITA"/>
<feature type="repeat" description="WD" evidence="3">
    <location>
        <begin position="245"/>
        <end position="276"/>
    </location>
</feature>
<sequence length="385" mass="43135">MFLQSEAKARLAAQLAEKYDIRGSSKPSKSSQRERTTISNTINTISSSQEHTSNAALLRSVFVENLDLLVVSSEDHNIYLWGFDENAVSVLQNMRPADESLIIKYAILLEGKNTIRKPEEENTEDSVTNRVAGFVCKHVLTEHTNCVTGLAVVGKEVGFGTTYLISAGWDRRILLWDLERARFHDAFRNTDSKSHENEELASDGIIMDLTYSVERNEFAYASSDKLVYIRQFSDKGDEMTLSAVLQGHEAEVTQVKWSSVCSKWVTGSEDGTIRVWTADGMSCEMVLSALGAVSALCIDQVNGCVVAGVQEVIRVYDTEARKIVQKNVGHTDSVRCIIHIPERSQYISASWDNTLRIWNAYKNTGRKRANKDFVNMVDNEDTEDL</sequence>
<organism evidence="5 6">
    <name type="scientific">Exaiptasia diaphana</name>
    <name type="common">Tropical sea anemone</name>
    <name type="synonym">Aiptasia pulchella</name>
    <dbReference type="NCBI Taxonomy" id="2652724"/>
    <lineage>
        <taxon>Eukaryota</taxon>
        <taxon>Metazoa</taxon>
        <taxon>Cnidaria</taxon>
        <taxon>Anthozoa</taxon>
        <taxon>Hexacorallia</taxon>
        <taxon>Actiniaria</taxon>
        <taxon>Aiptasiidae</taxon>
        <taxon>Exaiptasia</taxon>
    </lineage>
</organism>
<feature type="region of interest" description="Disordered" evidence="4">
    <location>
        <begin position="22"/>
        <end position="42"/>
    </location>
</feature>
<dbReference type="GeneID" id="110251090"/>
<name>A0A913Y1Z2_EXADI</name>
<dbReference type="RefSeq" id="XP_020913413.1">
    <property type="nucleotide sequence ID" value="XM_021057754.2"/>
</dbReference>
<keyword evidence="2" id="KW-0677">Repeat</keyword>
<dbReference type="InterPro" id="IPR019775">
    <property type="entry name" value="WD40_repeat_CS"/>
</dbReference>
<dbReference type="PRINTS" id="PR00320">
    <property type="entry name" value="GPROTEINBRPT"/>
</dbReference>
<dbReference type="SMART" id="SM00320">
    <property type="entry name" value="WD40"/>
    <property type="match status" value="6"/>
</dbReference>
<dbReference type="PROSITE" id="PS50294">
    <property type="entry name" value="WD_REPEATS_REGION"/>
    <property type="match status" value="2"/>
</dbReference>
<dbReference type="OrthoDB" id="5982577at2759"/>
<dbReference type="KEGG" id="epa:110251090"/>
<dbReference type="PROSITE" id="PS50082">
    <property type="entry name" value="WD_REPEATS_2"/>
    <property type="match status" value="2"/>
</dbReference>
<dbReference type="PROSITE" id="PS00678">
    <property type="entry name" value="WD_REPEATS_1"/>
    <property type="match status" value="1"/>
</dbReference>
<dbReference type="SUPFAM" id="SSF50978">
    <property type="entry name" value="WD40 repeat-like"/>
    <property type="match status" value="1"/>
</dbReference>
<protein>
    <submittedName>
        <fullName evidence="5">Uncharacterized protein</fullName>
    </submittedName>
</protein>
<keyword evidence="6" id="KW-1185">Reference proteome</keyword>
<evidence type="ECO:0000256" key="1">
    <source>
        <dbReference type="ARBA" id="ARBA00022574"/>
    </source>
</evidence>
<evidence type="ECO:0000313" key="6">
    <source>
        <dbReference type="Proteomes" id="UP000887567"/>
    </source>
</evidence>
<feature type="repeat" description="WD" evidence="3">
    <location>
        <begin position="327"/>
        <end position="359"/>
    </location>
</feature>
<dbReference type="InterPro" id="IPR015943">
    <property type="entry name" value="WD40/YVTN_repeat-like_dom_sf"/>
</dbReference>
<dbReference type="PANTHER" id="PTHR19848:SF8">
    <property type="entry name" value="F-BOX AND WD REPEAT DOMAIN CONTAINING 7"/>
    <property type="match status" value="1"/>
</dbReference>
<dbReference type="InterPro" id="IPR001680">
    <property type="entry name" value="WD40_rpt"/>
</dbReference>
<dbReference type="PANTHER" id="PTHR19848">
    <property type="entry name" value="WD40 REPEAT PROTEIN"/>
    <property type="match status" value="1"/>
</dbReference>
<reference evidence="5" key="1">
    <citation type="submission" date="2022-11" db="UniProtKB">
        <authorList>
            <consortium name="EnsemblMetazoa"/>
        </authorList>
    </citation>
    <scope>IDENTIFICATION</scope>
</reference>
<dbReference type="AlphaFoldDB" id="A0A913Y1Z2"/>
<dbReference type="Gene3D" id="2.130.10.10">
    <property type="entry name" value="YVTN repeat-like/Quinoprotein amine dehydrogenase"/>
    <property type="match status" value="2"/>
</dbReference>
<evidence type="ECO:0000256" key="2">
    <source>
        <dbReference type="ARBA" id="ARBA00022737"/>
    </source>
</evidence>
<keyword evidence="1 3" id="KW-0853">WD repeat</keyword>
<dbReference type="Pfam" id="PF00400">
    <property type="entry name" value="WD40"/>
    <property type="match status" value="3"/>
</dbReference>
<accession>A0A913Y1Z2</accession>